<accession>A0A926DKG4</accession>
<comment type="caution">
    <text evidence="1">The sequence shown here is derived from an EMBL/GenBank/DDBJ whole genome shotgun (WGS) entry which is preliminary data.</text>
</comment>
<sequence length="210" mass="23088">MVVDFNRTVAYMCPGCGDMTFGEFSLFELSGERGISVKCDCGKSQLKIFPKTKTLYSVSLRCLVCDEEHEFDVPLIDFMRQSCIDFSCPDILIGLAYIGKKEAVMDAVKENDTYIEEMVAACGLEHTGKNGITMLKALDKIQELSDDGNLTCACGSAMIDVDVLEDELVLECCMCGATVSFTADEIRNGNFSDISEIEIQKSPESAKDKN</sequence>
<reference evidence="1" key="1">
    <citation type="submission" date="2020-08" db="EMBL/GenBank/DDBJ databases">
        <title>Genome public.</title>
        <authorList>
            <person name="Liu C."/>
            <person name="Sun Q."/>
        </authorList>
    </citation>
    <scope>NUCLEOTIDE SEQUENCE</scope>
    <source>
        <strain evidence="1">H8</strain>
    </source>
</reference>
<name>A0A926DKG4_9FIRM</name>
<evidence type="ECO:0000313" key="2">
    <source>
        <dbReference type="Proteomes" id="UP000611762"/>
    </source>
</evidence>
<gene>
    <name evidence="1" type="ORF">H8698_00665</name>
</gene>
<protein>
    <submittedName>
        <fullName evidence="1">Uncharacterized protein</fullName>
    </submittedName>
</protein>
<dbReference type="RefSeq" id="WP_249310617.1">
    <property type="nucleotide sequence ID" value="NZ_JACRSU010000001.1"/>
</dbReference>
<dbReference type="Proteomes" id="UP000611762">
    <property type="component" value="Unassembled WGS sequence"/>
</dbReference>
<evidence type="ECO:0000313" key="1">
    <source>
        <dbReference type="EMBL" id="MBC8539486.1"/>
    </source>
</evidence>
<dbReference type="EMBL" id="JACRSU010000001">
    <property type="protein sequence ID" value="MBC8539486.1"/>
    <property type="molecule type" value="Genomic_DNA"/>
</dbReference>
<dbReference type="AlphaFoldDB" id="A0A926DKG4"/>
<proteinExistence type="predicted"/>
<keyword evidence="2" id="KW-1185">Reference proteome</keyword>
<organism evidence="1 2">
    <name type="scientific">Congzhengia minquanensis</name>
    <dbReference type="NCBI Taxonomy" id="2763657"/>
    <lineage>
        <taxon>Bacteria</taxon>
        <taxon>Bacillati</taxon>
        <taxon>Bacillota</taxon>
        <taxon>Clostridia</taxon>
        <taxon>Eubacteriales</taxon>
        <taxon>Oscillospiraceae</taxon>
        <taxon>Congzhengia</taxon>
    </lineage>
</organism>